<keyword evidence="6" id="KW-0998">Cell outer membrane</keyword>
<evidence type="ECO:0000259" key="8">
    <source>
        <dbReference type="Pfam" id="PF00263"/>
    </source>
</evidence>
<dbReference type="InterPro" id="IPR004845">
    <property type="entry name" value="T2SS_GspD_CS"/>
</dbReference>
<evidence type="ECO:0000256" key="2">
    <source>
        <dbReference type="ARBA" id="ARBA00006304"/>
    </source>
</evidence>
<keyword evidence="3 7" id="KW-0813">Transport</keyword>
<evidence type="ECO:0000259" key="9">
    <source>
        <dbReference type="Pfam" id="PF03958"/>
    </source>
</evidence>
<dbReference type="Pfam" id="PF03958">
    <property type="entry name" value="Secretin_N"/>
    <property type="match status" value="1"/>
</dbReference>
<dbReference type="PROSITE" id="PS00875">
    <property type="entry name" value="T2SP_D"/>
    <property type="match status" value="1"/>
</dbReference>
<dbReference type="NCBIfam" id="TIGR02515">
    <property type="entry name" value="IV_pilus_PilQ"/>
    <property type="match status" value="1"/>
</dbReference>
<dbReference type="EMBL" id="JBHSUB010000001">
    <property type="protein sequence ID" value="MFC6376668.1"/>
    <property type="molecule type" value="Genomic_DNA"/>
</dbReference>
<evidence type="ECO:0000256" key="5">
    <source>
        <dbReference type="ARBA" id="ARBA00023136"/>
    </source>
</evidence>
<dbReference type="RefSeq" id="WP_385945672.1">
    <property type="nucleotide sequence ID" value="NZ_JBHSUB010000001.1"/>
</dbReference>
<proteinExistence type="inferred from homology"/>
<protein>
    <submittedName>
        <fullName evidence="10">Type IV pilus secretin PilQ</fullName>
    </submittedName>
</protein>
<dbReference type="InterPro" id="IPR038591">
    <property type="entry name" value="NolW-like_sf"/>
</dbReference>
<keyword evidence="4" id="KW-0732">Signal</keyword>
<dbReference type="PRINTS" id="PR01032">
    <property type="entry name" value="PHAGEIV"/>
</dbReference>
<dbReference type="InterPro" id="IPR051808">
    <property type="entry name" value="Type_IV_pilus_biogenesis"/>
</dbReference>
<dbReference type="InterPro" id="IPR013355">
    <property type="entry name" value="Pilus_4_PilQ"/>
</dbReference>
<evidence type="ECO:0000256" key="4">
    <source>
        <dbReference type="ARBA" id="ARBA00022729"/>
    </source>
</evidence>
<dbReference type="InterPro" id="IPR001775">
    <property type="entry name" value="GspD/PilQ"/>
</dbReference>
<evidence type="ECO:0000313" key="11">
    <source>
        <dbReference type="Proteomes" id="UP001596230"/>
    </source>
</evidence>
<evidence type="ECO:0000256" key="7">
    <source>
        <dbReference type="RuleBase" id="RU004004"/>
    </source>
</evidence>
<name>A0ABW1VWA7_9GAMM</name>
<dbReference type="Proteomes" id="UP001596230">
    <property type="component" value="Unassembled WGS sequence"/>
</dbReference>
<evidence type="ECO:0000313" key="10">
    <source>
        <dbReference type="EMBL" id="MFC6376668.1"/>
    </source>
</evidence>
<feature type="domain" description="Type II/III secretion system secretin-like" evidence="8">
    <location>
        <begin position="251"/>
        <end position="410"/>
    </location>
</feature>
<organism evidence="10 11">
    <name type="scientific">Tatumella terrea</name>
    <dbReference type="NCBI Taxonomy" id="419007"/>
    <lineage>
        <taxon>Bacteria</taxon>
        <taxon>Pseudomonadati</taxon>
        <taxon>Pseudomonadota</taxon>
        <taxon>Gammaproteobacteria</taxon>
        <taxon>Enterobacterales</taxon>
        <taxon>Erwiniaceae</taxon>
        <taxon>Tatumella</taxon>
    </lineage>
</organism>
<accession>A0ABW1VWA7</accession>
<keyword evidence="11" id="KW-1185">Reference proteome</keyword>
<dbReference type="Gene3D" id="3.30.1370.120">
    <property type="match status" value="1"/>
</dbReference>
<gene>
    <name evidence="10" type="primary">pilQ</name>
    <name evidence="10" type="ORF">ACFP9W_00815</name>
</gene>
<feature type="domain" description="NolW-like" evidence="9">
    <location>
        <begin position="116"/>
        <end position="181"/>
    </location>
</feature>
<sequence length="412" mass="45044">MKSNNLILLLIFFTGMGQAVVPDSPVTLDFEETPVTRIFYYLAAFRNLNLVIAPGVTGTLSLRLHDITWPGAILLVSEMAGVRAVLDDNILRVFPEIQDEGGRRNTRDHPSSPVITRRFTLRNTDAASIKPLLTSDSAGLLSPAGHISANTRANMLIVQDTAESVRKISEWLDSYDVAIPQVEITAHIITISEESLRELGVAWGQQGELLQAETGALSVLNIPLAVTPASFTAGMTLTRMNGQLLSLELSALEQEHQAEIIASPRLMTSHGSMASIKQGTEIPYVVTQGKDETATVEFKEAVLGMQITPEVLGGGNVRLTIQLSQNVPGKALQKGSNVPISIDKQEISTRVTVRDGQTLALGGIFQQNQNNQRNKVPILGDIPFFGQLFRHDSRQQNKRELVIFITPRLIFP</sequence>
<comment type="similarity">
    <text evidence="2">Belongs to the bacterial secretin family. PilQ subfamily.</text>
</comment>
<evidence type="ECO:0000256" key="1">
    <source>
        <dbReference type="ARBA" id="ARBA00004442"/>
    </source>
</evidence>
<keyword evidence="5" id="KW-0472">Membrane</keyword>
<comment type="subcellular location">
    <subcellularLocation>
        <location evidence="1 7">Cell outer membrane</location>
    </subcellularLocation>
</comment>
<dbReference type="InterPro" id="IPR005644">
    <property type="entry name" value="NolW-like"/>
</dbReference>
<evidence type="ECO:0000256" key="6">
    <source>
        <dbReference type="ARBA" id="ARBA00023237"/>
    </source>
</evidence>
<dbReference type="PANTHER" id="PTHR30604">
    <property type="entry name" value="PROTEIN TRANSPORT PROTEIN HOFQ"/>
    <property type="match status" value="1"/>
</dbReference>
<comment type="caution">
    <text evidence="10">The sequence shown here is derived from an EMBL/GenBank/DDBJ whole genome shotgun (WGS) entry which is preliminary data.</text>
</comment>
<dbReference type="Pfam" id="PF00263">
    <property type="entry name" value="Secretin"/>
    <property type="match status" value="1"/>
</dbReference>
<dbReference type="Gene3D" id="3.30.1370.130">
    <property type="match status" value="1"/>
</dbReference>
<evidence type="ECO:0000256" key="3">
    <source>
        <dbReference type="ARBA" id="ARBA00022448"/>
    </source>
</evidence>
<dbReference type="InterPro" id="IPR004846">
    <property type="entry name" value="T2SS/T3SS_dom"/>
</dbReference>
<reference evidence="11" key="1">
    <citation type="journal article" date="2019" name="Int. J. Syst. Evol. Microbiol.">
        <title>The Global Catalogue of Microorganisms (GCM) 10K type strain sequencing project: providing services to taxonomists for standard genome sequencing and annotation.</title>
        <authorList>
            <consortium name="The Broad Institute Genomics Platform"/>
            <consortium name="The Broad Institute Genome Sequencing Center for Infectious Disease"/>
            <person name="Wu L."/>
            <person name="Ma J."/>
        </authorList>
    </citation>
    <scope>NUCLEOTIDE SEQUENCE [LARGE SCALE GENOMIC DNA]</scope>
    <source>
        <strain evidence="11">CGMCC 1.18518</strain>
    </source>
</reference>
<dbReference type="PANTHER" id="PTHR30604:SF1">
    <property type="entry name" value="DNA UTILIZATION PROTEIN HOFQ"/>
    <property type="match status" value="1"/>
</dbReference>
<dbReference type="PRINTS" id="PR00811">
    <property type="entry name" value="BCTERIALGSPD"/>
</dbReference>